<dbReference type="PANTHER" id="PTHR19367">
    <property type="entry name" value="T-CELL RECEPTOR ALPHA CHAIN V REGION"/>
    <property type="match status" value="1"/>
</dbReference>
<reference evidence="7" key="1">
    <citation type="submission" date="2020-07" db="EMBL/GenBank/DDBJ databases">
        <title>A long reads based de novo assembly of the rainbow trout Arlee double haploid line genome.</title>
        <authorList>
            <person name="Gao G."/>
            <person name="Palti Y."/>
        </authorList>
    </citation>
    <scope>NUCLEOTIDE SEQUENCE [LARGE SCALE GENOMIC DNA]</scope>
</reference>
<dbReference type="InterPro" id="IPR003599">
    <property type="entry name" value="Ig_sub"/>
</dbReference>
<protein>
    <recommendedName>
        <fullName evidence="6">Ig-like domain-containing protein</fullName>
    </recommendedName>
</protein>
<reference evidence="7" key="3">
    <citation type="submission" date="2025-09" db="UniProtKB">
        <authorList>
            <consortium name="Ensembl"/>
        </authorList>
    </citation>
    <scope>IDENTIFICATION</scope>
</reference>
<evidence type="ECO:0000256" key="1">
    <source>
        <dbReference type="ARBA" id="ARBA00022729"/>
    </source>
</evidence>
<evidence type="ECO:0000256" key="3">
    <source>
        <dbReference type="ARBA" id="ARBA00023170"/>
    </source>
</evidence>
<dbReference type="Pfam" id="PF07686">
    <property type="entry name" value="V-set"/>
    <property type="match status" value="1"/>
</dbReference>
<dbReference type="Ensembl" id="ENSOMYT00000004908.2">
    <property type="protein sequence ID" value="ENSOMYP00000004376.2"/>
    <property type="gene ID" value="ENSOMYG00000002298.2"/>
</dbReference>
<dbReference type="SMART" id="SM00409">
    <property type="entry name" value="IG"/>
    <property type="match status" value="1"/>
</dbReference>
<evidence type="ECO:0000313" key="7">
    <source>
        <dbReference type="Ensembl" id="ENSOMYP00000004376.2"/>
    </source>
</evidence>
<sequence>MKRISSEQILTPYTDVEVASERDRVTLSCNYTSSVNTLLWYRQYPKSAPQLLVKEYADITPGFTLNHDNNVKRMDLEISSAEVTDSALYYCALKPTVTGNPETLYKNLTSPMLFHYLTIMPSSGVNMHPFYWVKRLNIVLHIICNEWN</sequence>
<dbReference type="GeneTree" id="ENSGT00990000205750"/>
<keyword evidence="2" id="KW-1064">Adaptive immunity</keyword>
<dbReference type="InterPro" id="IPR051287">
    <property type="entry name" value="TCR_variable_region"/>
</dbReference>
<dbReference type="AlphaFoldDB" id="A0A8C7LSI1"/>
<keyword evidence="1" id="KW-0732">Signal</keyword>
<dbReference type="PANTHER" id="PTHR19367:SF18">
    <property type="entry name" value="T CELL RECEPTOR ALPHA VARIABLE 16"/>
    <property type="match status" value="1"/>
</dbReference>
<dbReference type="Gene3D" id="2.60.40.10">
    <property type="entry name" value="Immunoglobulins"/>
    <property type="match status" value="1"/>
</dbReference>
<keyword evidence="5" id="KW-0391">Immunity</keyword>
<evidence type="ECO:0000259" key="6">
    <source>
        <dbReference type="PROSITE" id="PS50835"/>
    </source>
</evidence>
<keyword evidence="4" id="KW-0393">Immunoglobulin domain</keyword>
<keyword evidence="5" id="KW-1279">T cell receptor</keyword>
<feature type="domain" description="Ig-like" evidence="6">
    <location>
        <begin position="12"/>
        <end position="109"/>
    </location>
</feature>
<evidence type="ECO:0000256" key="4">
    <source>
        <dbReference type="ARBA" id="ARBA00023319"/>
    </source>
</evidence>
<keyword evidence="3" id="KW-0675">Receptor</keyword>
<evidence type="ECO:0000313" key="8">
    <source>
        <dbReference type="Proteomes" id="UP000694395"/>
    </source>
</evidence>
<dbReference type="SMART" id="SM00406">
    <property type="entry name" value="IGv"/>
    <property type="match status" value="1"/>
</dbReference>
<organism evidence="7 8">
    <name type="scientific">Oncorhynchus mykiss</name>
    <name type="common">Rainbow trout</name>
    <name type="synonym">Salmo gairdneri</name>
    <dbReference type="NCBI Taxonomy" id="8022"/>
    <lineage>
        <taxon>Eukaryota</taxon>
        <taxon>Metazoa</taxon>
        <taxon>Chordata</taxon>
        <taxon>Craniata</taxon>
        <taxon>Vertebrata</taxon>
        <taxon>Euteleostomi</taxon>
        <taxon>Actinopterygii</taxon>
        <taxon>Neopterygii</taxon>
        <taxon>Teleostei</taxon>
        <taxon>Protacanthopterygii</taxon>
        <taxon>Salmoniformes</taxon>
        <taxon>Salmonidae</taxon>
        <taxon>Salmoninae</taxon>
        <taxon>Oncorhynchus</taxon>
    </lineage>
</organism>
<dbReference type="PROSITE" id="PS50835">
    <property type="entry name" value="IG_LIKE"/>
    <property type="match status" value="1"/>
</dbReference>
<proteinExistence type="predicted"/>
<dbReference type="Proteomes" id="UP000694395">
    <property type="component" value="Chromosome 8"/>
</dbReference>
<dbReference type="InterPro" id="IPR036179">
    <property type="entry name" value="Ig-like_dom_sf"/>
</dbReference>
<dbReference type="InterPro" id="IPR013106">
    <property type="entry name" value="Ig_V-set"/>
</dbReference>
<dbReference type="InterPro" id="IPR013783">
    <property type="entry name" value="Ig-like_fold"/>
</dbReference>
<dbReference type="SUPFAM" id="SSF48726">
    <property type="entry name" value="Immunoglobulin"/>
    <property type="match status" value="1"/>
</dbReference>
<dbReference type="GO" id="GO:0042101">
    <property type="term" value="C:T cell receptor complex"/>
    <property type="evidence" value="ECO:0007669"/>
    <property type="project" value="UniProtKB-KW"/>
</dbReference>
<reference evidence="7" key="2">
    <citation type="submission" date="2025-08" db="UniProtKB">
        <authorList>
            <consortium name="Ensembl"/>
        </authorList>
    </citation>
    <scope>IDENTIFICATION</scope>
</reference>
<name>A0A8C7LSI1_ONCMY</name>
<accession>A0A8C7LSI1</accession>
<evidence type="ECO:0000256" key="5">
    <source>
        <dbReference type="ARBA" id="ARBA00043266"/>
    </source>
</evidence>
<dbReference type="InterPro" id="IPR007110">
    <property type="entry name" value="Ig-like_dom"/>
</dbReference>
<keyword evidence="8" id="KW-1185">Reference proteome</keyword>
<dbReference type="GO" id="GO:0002250">
    <property type="term" value="P:adaptive immune response"/>
    <property type="evidence" value="ECO:0007669"/>
    <property type="project" value="UniProtKB-KW"/>
</dbReference>
<evidence type="ECO:0000256" key="2">
    <source>
        <dbReference type="ARBA" id="ARBA00023130"/>
    </source>
</evidence>